<comment type="catalytic activity">
    <reaction evidence="2">
        <text>arsenite(in) + ATP + H2O = arsenite(out) + ADP + phosphate + H(+)</text>
        <dbReference type="Rhea" id="RHEA:11348"/>
        <dbReference type="ChEBI" id="CHEBI:15377"/>
        <dbReference type="ChEBI" id="CHEBI:15378"/>
        <dbReference type="ChEBI" id="CHEBI:29242"/>
        <dbReference type="ChEBI" id="CHEBI:30616"/>
        <dbReference type="ChEBI" id="CHEBI:43474"/>
        <dbReference type="ChEBI" id="CHEBI:456216"/>
        <dbReference type="EC" id="7.3.2.7"/>
    </reaction>
</comment>
<accession>A0A1H2F2C6</accession>
<reference evidence="6" key="1">
    <citation type="submission" date="2016-10" db="EMBL/GenBank/DDBJ databases">
        <authorList>
            <person name="Varghese N."/>
            <person name="Submissions S."/>
        </authorList>
    </citation>
    <scope>NUCLEOTIDE SEQUENCE [LARGE SCALE GENOMIC DNA]</scope>
    <source>
        <strain evidence="6">DSM 17875</strain>
    </source>
</reference>
<evidence type="ECO:0000313" key="5">
    <source>
        <dbReference type="EMBL" id="SDU01465.1"/>
    </source>
</evidence>
<evidence type="ECO:0000259" key="4">
    <source>
        <dbReference type="Pfam" id="PF02374"/>
    </source>
</evidence>
<dbReference type="STRING" id="364197.SAMN05216296_1265"/>
<keyword evidence="6" id="KW-1185">Reference proteome</keyword>
<dbReference type="InterPro" id="IPR016300">
    <property type="entry name" value="ATPase_ArsA/GET3"/>
</dbReference>
<dbReference type="AlphaFoldDB" id="A0A1H2F2C6"/>
<dbReference type="Pfam" id="PF02374">
    <property type="entry name" value="ArsA_ATPase"/>
    <property type="match status" value="1"/>
</dbReference>
<dbReference type="PANTHER" id="PTHR10803">
    <property type="entry name" value="ARSENICAL PUMP-DRIVING ATPASE ARSENITE-TRANSLOCATING ATPASE"/>
    <property type="match status" value="1"/>
</dbReference>
<dbReference type="EMBL" id="LT629785">
    <property type="protein sequence ID" value="SDU01465.1"/>
    <property type="molecule type" value="Genomic_DNA"/>
</dbReference>
<comment type="similarity">
    <text evidence="1">Belongs to the arsA ATPase family.</text>
</comment>
<sequence length="309" mass="33786">MKQSSPSSPTSQGSRYGGQHGHRIVFVTGKGGVGKSVVAAATALQFARRGHNVLLAEMGSRSFYGPLLGLPVGVEPVAWQQNIGIARWDVESTLREYISHYLPIKGLTDRILGNTMMKALVAAAPSLSELAMLGKLTAPMRHTWYKRDVDVVVVDAYATGQFMALLRAPRGMAQTATSGPMYKHSSIMAKMLADPQVCEYRLVTLAEEMPVTEACEMAVELQAEVGIAPRLYCNRLLDLPEHIPAADRHDPAHDFVTQMRRIERLQKSSMARLEALGPVQRLPLVTRLETAYLLEQLADVLDAGEGAKP</sequence>
<dbReference type="SUPFAM" id="SSF52540">
    <property type="entry name" value="P-loop containing nucleoside triphosphate hydrolases"/>
    <property type="match status" value="1"/>
</dbReference>
<protein>
    <recommendedName>
        <fullName evidence="3">arsenite-transporting ATPase</fullName>
        <ecNumber evidence="3">7.3.2.7</ecNumber>
    </recommendedName>
</protein>
<dbReference type="InterPro" id="IPR027417">
    <property type="entry name" value="P-loop_NTPase"/>
</dbReference>
<dbReference type="GO" id="GO:0016887">
    <property type="term" value="F:ATP hydrolysis activity"/>
    <property type="evidence" value="ECO:0007669"/>
    <property type="project" value="InterPro"/>
</dbReference>
<dbReference type="Proteomes" id="UP000243232">
    <property type="component" value="Chromosome I"/>
</dbReference>
<dbReference type="EC" id="7.3.2.7" evidence="3"/>
<dbReference type="GO" id="GO:0015446">
    <property type="term" value="F:ATPase-coupled arsenite transmembrane transporter activity"/>
    <property type="evidence" value="ECO:0007669"/>
    <property type="project" value="UniProtKB-EC"/>
</dbReference>
<organism evidence="5 6">
    <name type="scientific">Pseudomonas pohangensis</name>
    <dbReference type="NCBI Taxonomy" id="364197"/>
    <lineage>
        <taxon>Bacteria</taxon>
        <taxon>Pseudomonadati</taxon>
        <taxon>Pseudomonadota</taxon>
        <taxon>Gammaproteobacteria</taxon>
        <taxon>Pseudomonadales</taxon>
        <taxon>Pseudomonadaceae</taxon>
        <taxon>Pseudomonas</taxon>
    </lineage>
</organism>
<dbReference type="PANTHER" id="PTHR10803:SF3">
    <property type="entry name" value="ATPASE GET3"/>
    <property type="match status" value="1"/>
</dbReference>
<evidence type="ECO:0000256" key="2">
    <source>
        <dbReference type="ARBA" id="ARBA00052296"/>
    </source>
</evidence>
<evidence type="ECO:0000256" key="3">
    <source>
        <dbReference type="ARBA" id="ARBA00066752"/>
    </source>
</evidence>
<name>A0A1H2F2C6_9PSED</name>
<evidence type="ECO:0000256" key="1">
    <source>
        <dbReference type="ARBA" id="ARBA00011040"/>
    </source>
</evidence>
<evidence type="ECO:0000313" key="6">
    <source>
        <dbReference type="Proteomes" id="UP000243232"/>
    </source>
</evidence>
<dbReference type="RefSeq" id="WP_157718805.1">
    <property type="nucleotide sequence ID" value="NZ_LT629785.1"/>
</dbReference>
<feature type="domain" description="ArsA/GET3 Anion-transporting ATPase-like" evidence="4">
    <location>
        <begin position="22"/>
        <end position="174"/>
    </location>
</feature>
<dbReference type="OrthoDB" id="5242836at2"/>
<dbReference type="GO" id="GO:0005524">
    <property type="term" value="F:ATP binding"/>
    <property type="evidence" value="ECO:0007669"/>
    <property type="project" value="InterPro"/>
</dbReference>
<gene>
    <name evidence="5" type="ORF">SAMN05216296_1265</name>
</gene>
<proteinExistence type="inferred from homology"/>
<dbReference type="InterPro" id="IPR025723">
    <property type="entry name" value="ArsA/GET3_ATPase-like"/>
</dbReference>
<dbReference type="Gene3D" id="3.40.50.300">
    <property type="entry name" value="P-loop containing nucleotide triphosphate hydrolases"/>
    <property type="match status" value="1"/>
</dbReference>